<feature type="transmembrane region" description="Helical" evidence="5">
    <location>
        <begin position="17"/>
        <end position="37"/>
    </location>
</feature>
<dbReference type="GO" id="GO:0046983">
    <property type="term" value="F:protein dimerization activity"/>
    <property type="evidence" value="ECO:0007669"/>
    <property type="project" value="InterPro"/>
</dbReference>
<dbReference type="GO" id="GO:0016020">
    <property type="term" value="C:membrane"/>
    <property type="evidence" value="ECO:0007669"/>
    <property type="project" value="InterPro"/>
</dbReference>
<organism evidence="7 8">
    <name type="scientific">Nonomuraea rhodomycinica</name>
    <dbReference type="NCBI Taxonomy" id="1712872"/>
    <lineage>
        <taxon>Bacteria</taxon>
        <taxon>Bacillati</taxon>
        <taxon>Actinomycetota</taxon>
        <taxon>Actinomycetes</taxon>
        <taxon>Streptosporangiales</taxon>
        <taxon>Streptosporangiaceae</taxon>
        <taxon>Nonomuraea</taxon>
    </lineage>
</organism>
<keyword evidence="2 7" id="KW-0418">Kinase</keyword>
<name>A0A7Y6MG23_9ACTN</name>
<evidence type="ECO:0000256" key="3">
    <source>
        <dbReference type="ARBA" id="ARBA00023012"/>
    </source>
</evidence>
<reference evidence="7 8" key="1">
    <citation type="submission" date="2020-06" db="EMBL/GenBank/DDBJ databases">
        <authorList>
            <person name="Chanama M."/>
        </authorList>
    </citation>
    <scope>NUCLEOTIDE SEQUENCE [LARGE SCALE GENOMIC DNA]</scope>
    <source>
        <strain evidence="7 8">TBRC6557</strain>
    </source>
</reference>
<protein>
    <submittedName>
        <fullName evidence="7">Sensor histidine kinase</fullName>
    </submittedName>
</protein>
<dbReference type="PANTHER" id="PTHR24421:SF63">
    <property type="entry name" value="SENSOR HISTIDINE KINASE DESK"/>
    <property type="match status" value="1"/>
</dbReference>
<evidence type="ECO:0000256" key="4">
    <source>
        <dbReference type="SAM" id="MobiDB-lite"/>
    </source>
</evidence>
<evidence type="ECO:0000313" key="7">
    <source>
        <dbReference type="EMBL" id="NUW45454.1"/>
    </source>
</evidence>
<dbReference type="EMBL" id="JABWGO010000012">
    <property type="protein sequence ID" value="NUW45454.1"/>
    <property type="molecule type" value="Genomic_DNA"/>
</dbReference>
<dbReference type="Gene3D" id="1.20.5.1930">
    <property type="match status" value="1"/>
</dbReference>
<feature type="transmembrane region" description="Helical" evidence="5">
    <location>
        <begin position="116"/>
        <end position="135"/>
    </location>
</feature>
<feature type="transmembrane region" description="Helical" evidence="5">
    <location>
        <begin position="83"/>
        <end position="104"/>
    </location>
</feature>
<dbReference type="InterPro" id="IPR036890">
    <property type="entry name" value="HATPase_C_sf"/>
</dbReference>
<feature type="transmembrane region" description="Helical" evidence="5">
    <location>
        <begin position="141"/>
        <end position="159"/>
    </location>
</feature>
<keyword evidence="5" id="KW-1133">Transmembrane helix</keyword>
<dbReference type="InterPro" id="IPR050482">
    <property type="entry name" value="Sensor_HK_TwoCompSys"/>
</dbReference>
<keyword evidence="1" id="KW-0808">Transferase</keyword>
<dbReference type="PANTHER" id="PTHR24421">
    <property type="entry name" value="NITRATE/NITRITE SENSOR PROTEIN NARX-RELATED"/>
    <property type="match status" value="1"/>
</dbReference>
<dbReference type="InterPro" id="IPR011712">
    <property type="entry name" value="Sig_transdc_His_kin_sub3_dim/P"/>
</dbReference>
<comment type="caution">
    <text evidence="7">The sequence shown here is derived from an EMBL/GenBank/DDBJ whole genome shotgun (WGS) entry which is preliminary data.</text>
</comment>
<evidence type="ECO:0000256" key="2">
    <source>
        <dbReference type="ARBA" id="ARBA00022777"/>
    </source>
</evidence>
<evidence type="ECO:0000259" key="6">
    <source>
        <dbReference type="Pfam" id="PF07730"/>
    </source>
</evidence>
<evidence type="ECO:0000256" key="5">
    <source>
        <dbReference type="SAM" id="Phobius"/>
    </source>
</evidence>
<keyword evidence="3" id="KW-0902">Two-component regulatory system</keyword>
<dbReference type="AlphaFoldDB" id="A0A7Y6MG23"/>
<evidence type="ECO:0000256" key="1">
    <source>
        <dbReference type="ARBA" id="ARBA00022679"/>
    </source>
</evidence>
<feature type="transmembrane region" description="Helical" evidence="5">
    <location>
        <begin position="44"/>
        <end position="63"/>
    </location>
</feature>
<proteinExistence type="predicted"/>
<dbReference type="Proteomes" id="UP000546126">
    <property type="component" value="Unassembled WGS sequence"/>
</dbReference>
<feature type="compositionally biased region" description="Gly residues" evidence="4">
    <location>
        <begin position="343"/>
        <end position="372"/>
    </location>
</feature>
<dbReference type="Gene3D" id="3.30.565.10">
    <property type="entry name" value="Histidine kinase-like ATPase, C-terminal domain"/>
    <property type="match status" value="1"/>
</dbReference>
<evidence type="ECO:0000313" key="8">
    <source>
        <dbReference type="Proteomes" id="UP000546126"/>
    </source>
</evidence>
<accession>A0A7Y6MG23</accession>
<feature type="region of interest" description="Disordered" evidence="4">
    <location>
        <begin position="339"/>
        <end position="372"/>
    </location>
</feature>
<sequence>MSVPEPPRDGLSPARRLLSVSVGLVYLVAPVLGVLNGEITGARAVWACVALAGFVAAYAGIVLSQRTFGRPGRWTYPLLGFTTLLAVALPPIFGGAWLALPVYMSVAYAMTLPKRGAAVAVAGMGVTIVVLGGLMGTDPGTLLLFVFQVATLGVLFTNVRNTRLLVSRLREAQGEVARLAAGEERLRIARDLHDLLGHSLSLIAMKAELAGRLAEESPRALREIRDIEEVARQALVEVREAVTGYRQRGLAEAVDGARAALESAGTDTVVRLTGTPLPPALDGLLAWAVREGSTNVLRHSGARRCEIAVTYDGAEATLEITDDGRGHAGSGASQEAYRLTGPVGEGEGDGPAGPVGEGKGDGPVGSVGEGEGNGLAGLAERVAAAGGTMTAGRVRGGFRLVVRVPAPAGSGDPTEPAVPAESGAAAGEAVTAVRVVRGVPGETGAERT</sequence>
<dbReference type="GO" id="GO:0000155">
    <property type="term" value="F:phosphorelay sensor kinase activity"/>
    <property type="evidence" value="ECO:0007669"/>
    <property type="project" value="InterPro"/>
</dbReference>
<dbReference type="RefSeq" id="WP_175604924.1">
    <property type="nucleotide sequence ID" value="NZ_JABWGO010000012.1"/>
</dbReference>
<keyword evidence="8" id="KW-1185">Reference proteome</keyword>
<gene>
    <name evidence="7" type="ORF">HT134_35840</name>
</gene>
<keyword evidence="5" id="KW-0472">Membrane</keyword>
<feature type="domain" description="Signal transduction histidine kinase subgroup 3 dimerisation and phosphoacceptor" evidence="6">
    <location>
        <begin position="184"/>
        <end position="249"/>
    </location>
</feature>
<dbReference type="SUPFAM" id="SSF55874">
    <property type="entry name" value="ATPase domain of HSP90 chaperone/DNA topoisomerase II/histidine kinase"/>
    <property type="match status" value="1"/>
</dbReference>
<keyword evidence="5" id="KW-0812">Transmembrane</keyword>
<dbReference type="Pfam" id="PF07730">
    <property type="entry name" value="HisKA_3"/>
    <property type="match status" value="1"/>
</dbReference>
<dbReference type="CDD" id="cd16917">
    <property type="entry name" value="HATPase_UhpB-NarQ-NarX-like"/>
    <property type="match status" value="1"/>
</dbReference>